<proteinExistence type="predicted"/>
<evidence type="ECO:0000313" key="2">
    <source>
        <dbReference type="Proteomes" id="UP000636479"/>
    </source>
</evidence>
<dbReference type="AlphaFoldDB" id="A0A8H6VYK1"/>
<dbReference type="OrthoDB" id="3042248at2759"/>
<dbReference type="RefSeq" id="XP_037218292.1">
    <property type="nucleotide sequence ID" value="XM_037365050.1"/>
</dbReference>
<accession>A0A8H6VYK1</accession>
<protein>
    <submittedName>
        <fullName evidence="1">Uncharacterized protein</fullName>
    </submittedName>
</protein>
<comment type="caution">
    <text evidence="1">The sequence shown here is derived from an EMBL/GenBank/DDBJ whole genome shotgun (WGS) entry which is preliminary data.</text>
</comment>
<dbReference type="EMBL" id="JACAZF010000007">
    <property type="protein sequence ID" value="KAF7298904.1"/>
    <property type="molecule type" value="Genomic_DNA"/>
</dbReference>
<name>A0A8H6VYK1_9AGAR</name>
<dbReference type="GeneID" id="59347566"/>
<evidence type="ECO:0000313" key="1">
    <source>
        <dbReference type="EMBL" id="KAF7298904.1"/>
    </source>
</evidence>
<organism evidence="1 2">
    <name type="scientific">Mycena indigotica</name>
    <dbReference type="NCBI Taxonomy" id="2126181"/>
    <lineage>
        <taxon>Eukaryota</taxon>
        <taxon>Fungi</taxon>
        <taxon>Dikarya</taxon>
        <taxon>Basidiomycota</taxon>
        <taxon>Agaricomycotina</taxon>
        <taxon>Agaricomycetes</taxon>
        <taxon>Agaricomycetidae</taxon>
        <taxon>Agaricales</taxon>
        <taxon>Marasmiineae</taxon>
        <taxon>Mycenaceae</taxon>
        <taxon>Mycena</taxon>
    </lineage>
</organism>
<reference evidence="1" key="1">
    <citation type="submission" date="2020-05" db="EMBL/GenBank/DDBJ databases">
        <title>Mycena genomes resolve the evolution of fungal bioluminescence.</title>
        <authorList>
            <person name="Tsai I.J."/>
        </authorList>
    </citation>
    <scope>NUCLEOTIDE SEQUENCE</scope>
    <source>
        <strain evidence="1">171206Taipei</strain>
    </source>
</reference>
<dbReference type="Proteomes" id="UP000636479">
    <property type="component" value="Unassembled WGS sequence"/>
</dbReference>
<gene>
    <name evidence="1" type="ORF">MIND_00838400</name>
</gene>
<sequence length="316" mass="34033">MVSTSQTTARAQQLCLELAAAPSDVQDVAIAMGELFLVVENSTIHRKSAVSLVTSASAVLVPVLEIAQKGGLPSGNAELQNYFQDMRRTVLLMRRLVEDPPRFMFRRSRDSRRLELQLRQTCKAILKQTTHKPPLPTAKAKTILEAVVFGAQIAVAVCDAPILSVFKPIANVVELFNNRAIVAKTNQEAAIMLAQHAENVKANVLKQALLAGEGSESTNILQDSLQEATSLIQDLSARGQLAAWFSAASDSVRFATANAKLAKALDVYTAKEAVETKALLRKSAAEVGQLVATINLDQKKPQPTTSITITVANPTP</sequence>
<keyword evidence="2" id="KW-1185">Reference proteome</keyword>